<feature type="compositionally biased region" description="Low complexity" evidence="6">
    <location>
        <begin position="15"/>
        <end position="30"/>
    </location>
</feature>
<feature type="transmembrane region" description="Helical" evidence="7">
    <location>
        <begin position="96"/>
        <end position="118"/>
    </location>
</feature>
<reference evidence="8 9" key="1">
    <citation type="submission" date="2021-04" db="EMBL/GenBank/DDBJ databases">
        <authorList>
            <person name="Rodrigo-Torres L."/>
            <person name="Arahal R. D."/>
            <person name="Lucena T."/>
        </authorList>
    </citation>
    <scope>NUCLEOTIDE SEQUENCE [LARGE SCALE GENOMIC DNA]</scope>
    <source>
        <strain evidence="8 9">CECT 30171</strain>
    </source>
</reference>
<keyword evidence="3 7" id="KW-0812">Transmembrane</keyword>
<evidence type="ECO:0000313" key="8">
    <source>
        <dbReference type="EMBL" id="CAG4977354.1"/>
    </source>
</evidence>
<feature type="transmembrane region" description="Helical" evidence="7">
    <location>
        <begin position="51"/>
        <end position="84"/>
    </location>
</feature>
<gene>
    <name evidence="8" type="primary">yhhT</name>
    <name evidence="8" type="ORF">LYB30171_02391</name>
</gene>
<evidence type="ECO:0000256" key="7">
    <source>
        <dbReference type="SAM" id="Phobius"/>
    </source>
</evidence>
<feature type="compositionally biased region" description="Pro residues" evidence="6">
    <location>
        <begin position="1"/>
        <end position="12"/>
    </location>
</feature>
<comment type="similarity">
    <text evidence="2">Belongs to the autoinducer-2 exporter (AI-2E) (TC 2.A.86) family.</text>
</comment>
<dbReference type="Pfam" id="PF01594">
    <property type="entry name" value="AI-2E_transport"/>
    <property type="match status" value="1"/>
</dbReference>
<dbReference type="PANTHER" id="PTHR21716">
    <property type="entry name" value="TRANSMEMBRANE PROTEIN"/>
    <property type="match status" value="1"/>
</dbReference>
<sequence length="390" mass="42388">MSTPTPDPPAGLPKPATEPANTPAAAPATPARDDDPEADPPLSPLRPRASSALIVLVVLAVGYTMWAAQAVILPILLAVFFALIGNPIIRALQRLFIPRALGALLVLLGGLAGTAVLANQLIEPAAEWARQVPRELREFAPRLREMTKPMQAANEAAADIARAADGDQAEPVQVVRTEVNEPLKKLTATPRMLAAVLAVILLTFFFMVYGENLQRNALSLLPTRQQKRVTVDILHSIEREISRYVLTITFINFTVGMALAGILFLLDVPLAEALLWGTMAAVLNYAPYVGPMIGIIIMLLMGFVAFDDPWESLLPAGIYLGLHTLEGQMITPIVLGRQMRLSPLVLILALMLFGWLWGIIGLLLAVPLLVCLKIVFDRIEGMEGWARLFE</sequence>
<keyword evidence="9" id="KW-1185">Reference proteome</keyword>
<evidence type="ECO:0000256" key="1">
    <source>
        <dbReference type="ARBA" id="ARBA00004141"/>
    </source>
</evidence>
<evidence type="ECO:0000313" key="9">
    <source>
        <dbReference type="Proteomes" id="UP000680116"/>
    </source>
</evidence>
<keyword evidence="4 7" id="KW-1133">Transmembrane helix</keyword>
<dbReference type="Proteomes" id="UP000680116">
    <property type="component" value="Chromosome"/>
</dbReference>
<organism evidence="8 9">
    <name type="scientific">Novilysobacter luteus</name>
    <dbReference type="NCBI Taxonomy" id="2822368"/>
    <lineage>
        <taxon>Bacteria</taxon>
        <taxon>Pseudomonadati</taxon>
        <taxon>Pseudomonadota</taxon>
        <taxon>Gammaproteobacteria</taxon>
        <taxon>Lysobacterales</taxon>
        <taxon>Lysobacteraceae</taxon>
        <taxon>Novilysobacter</taxon>
    </lineage>
</organism>
<keyword evidence="5 7" id="KW-0472">Membrane</keyword>
<evidence type="ECO:0000256" key="3">
    <source>
        <dbReference type="ARBA" id="ARBA00022692"/>
    </source>
</evidence>
<dbReference type="InterPro" id="IPR002549">
    <property type="entry name" value="AI-2E-like"/>
</dbReference>
<evidence type="ECO:0000256" key="6">
    <source>
        <dbReference type="SAM" id="MobiDB-lite"/>
    </source>
</evidence>
<proteinExistence type="inferred from homology"/>
<comment type="subcellular location">
    <subcellularLocation>
        <location evidence="1">Membrane</location>
        <topology evidence="1">Multi-pass membrane protein</topology>
    </subcellularLocation>
</comment>
<accession>A0ABN7QZT2</accession>
<feature type="transmembrane region" description="Helical" evidence="7">
    <location>
        <begin position="244"/>
        <end position="265"/>
    </location>
</feature>
<feature type="transmembrane region" description="Helical" evidence="7">
    <location>
        <begin position="347"/>
        <end position="372"/>
    </location>
</feature>
<feature type="transmembrane region" description="Helical" evidence="7">
    <location>
        <begin position="285"/>
        <end position="306"/>
    </location>
</feature>
<dbReference type="EMBL" id="OU015430">
    <property type="protein sequence ID" value="CAG4977354.1"/>
    <property type="molecule type" value="Genomic_DNA"/>
</dbReference>
<name>A0ABN7QZT2_9GAMM</name>
<feature type="transmembrane region" description="Helical" evidence="7">
    <location>
        <begin position="192"/>
        <end position="210"/>
    </location>
</feature>
<protein>
    <submittedName>
        <fullName evidence="8">Transport protein YhhT</fullName>
    </submittedName>
</protein>
<evidence type="ECO:0000256" key="2">
    <source>
        <dbReference type="ARBA" id="ARBA00009773"/>
    </source>
</evidence>
<dbReference type="PANTHER" id="PTHR21716:SF16">
    <property type="entry name" value="BLL1467 PROTEIN"/>
    <property type="match status" value="1"/>
</dbReference>
<evidence type="ECO:0000256" key="5">
    <source>
        <dbReference type="ARBA" id="ARBA00023136"/>
    </source>
</evidence>
<feature type="region of interest" description="Disordered" evidence="6">
    <location>
        <begin position="1"/>
        <end position="44"/>
    </location>
</feature>
<evidence type="ECO:0000256" key="4">
    <source>
        <dbReference type="ARBA" id="ARBA00022989"/>
    </source>
</evidence>